<proteinExistence type="predicted"/>
<gene>
    <name evidence="1" type="ORF">NESG_01286</name>
</gene>
<dbReference type="EMBL" id="AKIJ01000003">
    <property type="protein sequence ID" value="KFG26170.1"/>
    <property type="molecule type" value="Genomic_DNA"/>
</dbReference>
<evidence type="ECO:0000313" key="1">
    <source>
        <dbReference type="EMBL" id="KFG26170.1"/>
    </source>
</evidence>
<dbReference type="Proteomes" id="UP000054524">
    <property type="component" value="Unassembled WGS sequence"/>
</dbReference>
<dbReference type="RefSeq" id="XP_052904725.1">
    <property type="nucleotide sequence ID" value="XM_053048920.1"/>
</dbReference>
<protein>
    <submittedName>
        <fullName evidence="1">Uncharacterized protein</fullName>
    </submittedName>
</protein>
<accession>A0A086J202</accession>
<sequence length="268" mass="31621">MDNEQRREKDKQKLFLINEEIKILEKEKEMDTNFMIEIQDKKEIKKRIKQKSKTVSVNDKTKNNSKLINNQVINSLNSLIFELINLPLEYILINSNKMVLTEEWKVSQLEKEVVKNQKYVMDLISKKLFLEEKTVGIFPNVEIAKRGITKSNQIKRNTLKELISKISGKPDYFPIKSNQNVPIKQNNNQDPDRYKNILNLFSLMRANKSKIRYKIQSKKFQNQNHSSHNIFIEKNKDGIPELIKYKNNKALVNEEKNRKQGKNNNNTG</sequence>
<reference evidence="1 2" key="1">
    <citation type="journal article" date="2014" name="Genome Announc.">
        <title>Genome Sequence of the Microsporidian Species Nematocida sp1 Strain ERTm6 (ATCC PRA-372).</title>
        <authorList>
            <person name="Bakowski M.A."/>
            <person name="Priest M."/>
            <person name="Young S."/>
            <person name="Cuomo C.A."/>
            <person name="Troemel E.R."/>
        </authorList>
    </citation>
    <scope>NUCLEOTIDE SEQUENCE [LARGE SCALE GENOMIC DNA]</scope>
    <source>
        <strain evidence="1 2">ERTm6</strain>
    </source>
</reference>
<keyword evidence="2" id="KW-1185">Reference proteome</keyword>
<organism evidence="1 2">
    <name type="scientific">Nematocida ausubeli (strain ATCC PRA-371 / ERTm2)</name>
    <name type="common">Nematode killer fungus</name>
    <dbReference type="NCBI Taxonomy" id="1913371"/>
    <lineage>
        <taxon>Eukaryota</taxon>
        <taxon>Fungi</taxon>
        <taxon>Fungi incertae sedis</taxon>
        <taxon>Microsporidia</taxon>
        <taxon>Nematocida</taxon>
    </lineage>
</organism>
<evidence type="ECO:0000313" key="2">
    <source>
        <dbReference type="Proteomes" id="UP000054524"/>
    </source>
</evidence>
<dbReference type="HOGENOM" id="CLU_1038621_0_0_1"/>
<comment type="caution">
    <text evidence="1">The sequence shown here is derived from an EMBL/GenBank/DDBJ whole genome shotgun (WGS) entry which is preliminary data.</text>
</comment>
<name>A0A086J202_NEMA1</name>
<dbReference type="AlphaFoldDB" id="A0A086J202"/>
<dbReference type="GeneID" id="77676259"/>